<feature type="non-terminal residue" evidence="1">
    <location>
        <position position="85"/>
    </location>
</feature>
<comment type="caution">
    <text evidence="1">The sequence shown here is derived from an EMBL/GenBank/DDBJ whole genome shotgun (WGS) entry which is preliminary data.</text>
</comment>
<evidence type="ECO:0000313" key="1">
    <source>
        <dbReference type="EMBL" id="MBB6580103.1"/>
    </source>
</evidence>
<accession>A0ABR6RLR0</accession>
<sequence length="85" mass="9383">MTLYDSMLGALREHWKANDNAYPQCFELTKIALDDLNAGRALVRKTVGLKPLEGNDFHEFHGVKLVVGESNALVAKDGTRVLLVS</sequence>
<protein>
    <submittedName>
        <fullName evidence="1">Uncharacterized protein</fullName>
    </submittedName>
</protein>
<keyword evidence="2" id="KW-1185">Reference proteome</keyword>
<evidence type="ECO:0000313" key="2">
    <source>
        <dbReference type="Proteomes" id="UP000562492"/>
    </source>
</evidence>
<reference evidence="1 2" key="1">
    <citation type="submission" date="2020-08" db="EMBL/GenBank/DDBJ databases">
        <title>Functional genomics of gut bacteria from endangered species of beetles.</title>
        <authorList>
            <person name="Carlos-Shanley C."/>
        </authorList>
    </citation>
    <scope>NUCLEOTIDE SEQUENCE [LARGE SCALE GENOMIC DNA]</scope>
    <source>
        <strain evidence="1 2">S00124</strain>
    </source>
</reference>
<name>A0ABR6RLR0_9BURK</name>
<gene>
    <name evidence="1" type="ORF">HNP33_004234</name>
</gene>
<organism evidence="1 2">
    <name type="scientific">Comamonas odontotermitis</name>
    <dbReference type="NCBI Taxonomy" id="379895"/>
    <lineage>
        <taxon>Bacteria</taxon>
        <taxon>Pseudomonadati</taxon>
        <taxon>Pseudomonadota</taxon>
        <taxon>Betaproteobacteria</taxon>
        <taxon>Burkholderiales</taxon>
        <taxon>Comamonadaceae</taxon>
        <taxon>Comamonas</taxon>
    </lineage>
</organism>
<dbReference type="EMBL" id="JACHKZ010000057">
    <property type="protein sequence ID" value="MBB6580103.1"/>
    <property type="molecule type" value="Genomic_DNA"/>
</dbReference>
<proteinExistence type="predicted"/>
<dbReference type="Proteomes" id="UP000562492">
    <property type="component" value="Unassembled WGS sequence"/>
</dbReference>
<dbReference type="RefSeq" id="WP_184711748.1">
    <property type="nucleotide sequence ID" value="NZ_JACHKZ010000057.1"/>
</dbReference>